<protein>
    <recommendedName>
        <fullName evidence="13">Major facilitator superfamily (MFS) profile domain-containing protein</fullName>
    </recommendedName>
</protein>
<dbReference type="OMA" id="YYLGDTH"/>
<evidence type="ECO:0000256" key="2">
    <source>
        <dbReference type="ARBA" id="ARBA00008335"/>
    </source>
</evidence>
<dbReference type="GO" id="GO:0005886">
    <property type="term" value="C:plasma membrane"/>
    <property type="evidence" value="ECO:0007669"/>
    <property type="project" value="TreeGrafter"/>
</dbReference>
<evidence type="ECO:0000256" key="5">
    <source>
        <dbReference type="ARBA" id="ARBA00022989"/>
    </source>
</evidence>
<name>D8QE50_SCHCM</name>
<dbReference type="Gene3D" id="1.20.1250.20">
    <property type="entry name" value="MFS general substrate transporter like domains"/>
    <property type="match status" value="1"/>
</dbReference>
<dbReference type="Proteomes" id="UP000007431">
    <property type="component" value="Unassembled WGS sequence"/>
</dbReference>
<comment type="similarity">
    <text evidence="2">Belongs to the major facilitator superfamily.</text>
</comment>
<keyword evidence="3" id="KW-0813">Transport</keyword>
<dbReference type="GO" id="GO:0006811">
    <property type="term" value="P:monoatomic ion transport"/>
    <property type="evidence" value="ECO:0007669"/>
    <property type="project" value="UniProtKB-KW"/>
</dbReference>
<evidence type="ECO:0000256" key="6">
    <source>
        <dbReference type="ARBA" id="ARBA00023065"/>
    </source>
</evidence>
<dbReference type="HOGENOM" id="CLU_012970_2_2_1"/>
<evidence type="ECO:0000313" key="11">
    <source>
        <dbReference type="EMBL" id="EFI93793.1"/>
    </source>
</evidence>
<dbReference type="AlphaFoldDB" id="D8QE50"/>
<feature type="transmembrane region" description="Helical" evidence="10">
    <location>
        <begin position="243"/>
        <end position="265"/>
    </location>
</feature>
<evidence type="ECO:0000256" key="3">
    <source>
        <dbReference type="ARBA" id="ARBA00022448"/>
    </source>
</evidence>
<evidence type="ECO:0000256" key="7">
    <source>
        <dbReference type="ARBA" id="ARBA00023136"/>
    </source>
</evidence>
<accession>D8QE50</accession>
<feature type="transmembrane region" description="Helical" evidence="10">
    <location>
        <begin position="385"/>
        <end position="408"/>
    </location>
</feature>
<gene>
    <name evidence="11" type="ORF">SCHCODRAFT_237078</name>
</gene>
<feature type="coiled-coil region" evidence="8">
    <location>
        <begin position="629"/>
        <end position="656"/>
    </location>
</feature>
<evidence type="ECO:0008006" key="13">
    <source>
        <dbReference type="Google" id="ProtNLM"/>
    </source>
</evidence>
<feature type="transmembrane region" description="Helical" evidence="10">
    <location>
        <begin position="420"/>
        <end position="439"/>
    </location>
</feature>
<feature type="transmembrane region" description="Helical" evidence="10">
    <location>
        <begin position="344"/>
        <end position="364"/>
    </location>
</feature>
<dbReference type="InterPro" id="IPR036259">
    <property type="entry name" value="MFS_trans_sf"/>
</dbReference>
<organism evidence="12">
    <name type="scientific">Schizophyllum commune (strain H4-8 / FGSC 9210)</name>
    <name type="common">Split gill fungus</name>
    <dbReference type="NCBI Taxonomy" id="578458"/>
    <lineage>
        <taxon>Eukaryota</taxon>
        <taxon>Fungi</taxon>
        <taxon>Dikarya</taxon>
        <taxon>Basidiomycota</taxon>
        <taxon>Agaricomycotina</taxon>
        <taxon>Agaricomycetes</taxon>
        <taxon>Agaricomycetidae</taxon>
        <taxon>Agaricales</taxon>
        <taxon>Schizophyllaceae</taxon>
        <taxon>Schizophyllum</taxon>
    </lineage>
</organism>
<dbReference type="SUPFAM" id="SSF103473">
    <property type="entry name" value="MFS general substrate transporter"/>
    <property type="match status" value="2"/>
</dbReference>
<proteinExistence type="inferred from homology"/>
<keyword evidence="4 10" id="KW-0812">Transmembrane</keyword>
<sequence length="657" mass="71510">MVGLQRLPFKRTHTDDVLRQSSRSSSDDPKSADDEEKVTVPTVSKHGAVNNEGKDDGDRSLLEQDEGVTRIEALYLVFGKGWALWGLWLSIGLIFYVYTLSSGTTYTYLSYATSSYLEHTLIGTISVATAIIAAVSKPFLAKLADLTSRPTALALSVLLYTVGYIVVASSTSVNAVAAGEVIYTPGSTGLDFLTGILVADITSLQWRSFVTSALGSTPWLINEFISTYITTGISANTKDGWRWGFGMFAILIPVCITPALAVLFWGDRKAKKLGALSVAASGYVQRKHLEGRDDEASPSKLHLALHYWRLIDGFGLCLIGTVFAMLLIPFTLSTTASKGFKNPSLIAMFCVGGVLLIVLVLWEWKFASHPIMPKRIINRSLVCSIIIDFFYYLSGYISGTYFLSWVYIIKNDWTLSGYTYYSYTETLTLCFFGIIAGAIQRVTHRYKYLQLSGLCIRAIGQGIQLYAIKNPSTVVLVMAQVVSCLGGSFSVVGSQVAVQASVPHQDMALAAAILSLWTGIGGGIGSAISASVWNDNVPANLAKYIGDTHNATEIADIFGSIIIARDTEPHDLVVKAYGDSIRPLFIAALVLSIVPILAGFYTTNFYLGTQHNAIEAKEVKILSADETTEEAIREKARRAEEALREKDAKVAVEEKAN</sequence>
<dbReference type="PANTHER" id="PTHR23501">
    <property type="entry name" value="MAJOR FACILITATOR SUPERFAMILY"/>
    <property type="match status" value="1"/>
</dbReference>
<dbReference type="FunFam" id="1.20.1250.20:FF:000197">
    <property type="entry name" value="Siderophore iron transporter 1"/>
    <property type="match status" value="1"/>
</dbReference>
<feature type="region of interest" description="Disordered" evidence="9">
    <location>
        <begin position="1"/>
        <end position="60"/>
    </location>
</feature>
<dbReference type="PANTHER" id="PTHR23501:SF58">
    <property type="entry name" value="LOW AFFINITY HEME TRANSPORTER STR3"/>
    <property type="match status" value="1"/>
</dbReference>
<reference evidence="11 12" key="1">
    <citation type="journal article" date="2010" name="Nat. Biotechnol.">
        <title>Genome sequence of the model mushroom Schizophyllum commune.</title>
        <authorList>
            <person name="Ohm R.A."/>
            <person name="de Jong J.F."/>
            <person name="Lugones L.G."/>
            <person name="Aerts A."/>
            <person name="Kothe E."/>
            <person name="Stajich J.E."/>
            <person name="de Vries R.P."/>
            <person name="Record E."/>
            <person name="Levasseur A."/>
            <person name="Baker S.E."/>
            <person name="Bartholomew K.A."/>
            <person name="Coutinho P.M."/>
            <person name="Erdmann S."/>
            <person name="Fowler T.J."/>
            <person name="Gathman A.C."/>
            <person name="Lombard V."/>
            <person name="Henrissat B."/>
            <person name="Knabe N."/>
            <person name="Kuees U."/>
            <person name="Lilly W.W."/>
            <person name="Lindquist E."/>
            <person name="Lucas S."/>
            <person name="Magnuson J.K."/>
            <person name="Piumi F."/>
            <person name="Raudaskoski M."/>
            <person name="Salamov A."/>
            <person name="Schmutz J."/>
            <person name="Schwarze F.W.M.R."/>
            <person name="vanKuyk P.A."/>
            <person name="Horton J.S."/>
            <person name="Grigoriev I.V."/>
            <person name="Woesten H.A.B."/>
        </authorList>
    </citation>
    <scope>NUCLEOTIDE SEQUENCE [LARGE SCALE GENOMIC DNA]</scope>
    <source>
        <strain evidence="12">H4-8 / FGSC 9210</strain>
    </source>
</reference>
<dbReference type="VEuPathDB" id="FungiDB:SCHCODRAFT_02636748"/>
<feature type="transmembrane region" description="Helical" evidence="10">
    <location>
        <begin position="509"/>
        <end position="533"/>
    </location>
</feature>
<evidence type="ECO:0000256" key="4">
    <source>
        <dbReference type="ARBA" id="ARBA00022692"/>
    </source>
</evidence>
<keyword evidence="12" id="KW-1185">Reference proteome</keyword>
<evidence type="ECO:0000313" key="12">
    <source>
        <dbReference type="Proteomes" id="UP000007431"/>
    </source>
</evidence>
<comment type="subcellular location">
    <subcellularLocation>
        <location evidence="1">Membrane</location>
        <topology evidence="1">Multi-pass membrane protein</topology>
    </subcellularLocation>
</comment>
<evidence type="ECO:0000256" key="9">
    <source>
        <dbReference type="SAM" id="MobiDB-lite"/>
    </source>
</evidence>
<feature type="transmembrane region" description="Helical" evidence="10">
    <location>
        <begin position="584"/>
        <end position="607"/>
    </location>
</feature>
<dbReference type="InParanoid" id="D8QE50"/>
<evidence type="ECO:0000256" key="10">
    <source>
        <dbReference type="SAM" id="Phobius"/>
    </source>
</evidence>
<keyword evidence="6" id="KW-0406">Ion transport</keyword>
<dbReference type="EMBL" id="GL377310">
    <property type="protein sequence ID" value="EFI93793.1"/>
    <property type="molecule type" value="Genomic_DNA"/>
</dbReference>
<feature type="transmembrane region" description="Helical" evidence="10">
    <location>
        <begin position="82"/>
        <end position="101"/>
    </location>
</feature>
<dbReference type="GO" id="GO:0022857">
    <property type="term" value="F:transmembrane transporter activity"/>
    <property type="evidence" value="ECO:0007669"/>
    <property type="project" value="TreeGrafter"/>
</dbReference>
<keyword evidence="8" id="KW-0175">Coiled coil</keyword>
<evidence type="ECO:0000256" key="1">
    <source>
        <dbReference type="ARBA" id="ARBA00004141"/>
    </source>
</evidence>
<keyword evidence="7 10" id="KW-0472">Membrane</keyword>
<evidence type="ECO:0000256" key="8">
    <source>
        <dbReference type="SAM" id="Coils"/>
    </source>
</evidence>
<keyword evidence="5 10" id="KW-1133">Transmembrane helix</keyword>
<feature type="transmembrane region" description="Helical" evidence="10">
    <location>
        <begin position="310"/>
        <end position="332"/>
    </location>
</feature>
<dbReference type="eggNOG" id="KOG0254">
    <property type="taxonomic scope" value="Eukaryota"/>
</dbReference>
<feature type="transmembrane region" description="Helical" evidence="10">
    <location>
        <begin position="121"/>
        <end position="140"/>
    </location>
</feature>
<feature type="transmembrane region" description="Helical" evidence="10">
    <location>
        <begin position="152"/>
        <end position="177"/>
    </location>
</feature>